<keyword evidence="5" id="KW-0752">Steroid biosynthesis</keyword>
<evidence type="ECO:0000256" key="6">
    <source>
        <dbReference type="ARBA" id="ARBA00023011"/>
    </source>
</evidence>
<keyword evidence="4 9" id="KW-0949">S-adenosyl-L-methionine</keyword>
<keyword evidence="2 9" id="KW-0489">Methyltransferase</keyword>
<dbReference type="GO" id="GO:0032259">
    <property type="term" value="P:methylation"/>
    <property type="evidence" value="ECO:0007669"/>
    <property type="project" value="UniProtKB-KW"/>
</dbReference>
<feature type="domain" description="SAM-dependent methyltransferase Erg6/SMT-type" evidence="11">
    <location>
        <begin position="147"/>
        <end position="301"/>
    </location>
</feature>
<evidence type="ECO:0000256" key="7">
    <source>
        <dbReference type="ARBA" id="ARBA00023166"/>
    </source>
</evidence>
<dbReference type="GO" id="GO:0016126">
    <property type="term" value="P:sterol biosynthetic process"/>
    <property type="evidence" value="ECO:0007669"/>
    <property type="project" value="UniProtKB-UniPathway"/>
</dbReference>
<evidence type="ECO:0000256" key="4">
    <source>
        <dbReference type="ARBA" id="ARBA00022691"/>
    </source>
</evidence>
<keyword evidence="7" id="KW-1207">Sterol metabolism</keyword>
<dbReference type="AlphaFoldDB" id="A0A1D6GF62"/>
<comment type="pathway">
    <text evidence="1">Steroid biosynthesis; sterol biosynthesis.</text>
</comment>
<evidence type="ECO:0000313" key="12">
    <source>
        <dbReference type="EMBL" id="AQK62209.1"/>
    </source>
</evidence>
<dbReference type="InterPro" id="IPR030384">
    <property type="entry name" value="MeTrfase_SMT"/>
</dbReference>
<dbReference type="PANTHER" id="PTHR44068">
    <property type="entry name" value="ZGC:194242"/>
    <property type="match status" value="1"/>
</dbReference>
<dbReference type="STRING" id="4577.A0A1D6GF62"/>
<evidence type="ECO:0000256" key="10">
    <source>
        <dbReference type="RuleBase" id="RU362025"/>
    </source>
</evidence>
<keyword evidence="8" id="KW-0753">Steroid metabolism</keyword>
<dbReference type="Gene3D" id="3.40.50.150">
    <property type="entry name" value="Vaccinia Virus protein VP39"/>
    <property type="match status" value="1"/>
</dbReference>
<proteinExistence type="inferred from homology"/>
<dbReference type="InterPro" id="IPR013216">
    <property type="entry name" value="Methyltransf_11"/>
</dbReference>
<evidence type="ECO:0000256" key="9">
    <source>
        <dbReference type="PROSITE-ProRule" id="PRU01022"/>
    </source>
</evidence>
<dbReference type="InParanoid" id="A0A1D6GF62"/>
<dbReference type="GO" id="GO:0008757">
    <property type="term" value="F:S-adenosylmethionine-dependent methyltransferase activity"/>
    <property type="evidence" value="ECO:0007669"/>
    <property type="project" value="InterPro"/>
</dbReference>
<evidence type="ECO:0000256" key="2">
    <source>
        <dbReference type="ARBA" id="ARBA00022603"/>
    </source>
</evidence>
<organism evidence="12">
    <name type="scientific">Zea mays</name>
    <name type="common">Maize</name>
    <dbReference type="NCBI Taxonomy" id="4577"/>
    <lineage>
        <taxon>Eukaryota</taxon>
        <taxon>Viridiplantae</taxon>
        <taxon>Streptophyta</taxon>
        <taxon>Embryophyta</taxon>
        <taxon>Tracheophyta</taxon>
        <taxon>Spermatophyta</taxon>
        <taxon>Magnoliopsida</taxon>
        <taxon>Liliopsida</taxon>
        <taxon>Poales</taxon>
        <taxon>Poaceae</taxon>
        <taxon>PACMAD clade</taxon>
        <taxon>Panicoideae</taxon>
        <taxon>Andropogonodae</taxon>
        <taxon>Andropogoneae</taxon>
        <taxon>Tripsacinae</taxon>
        <taxon>Zea</taxon>
    </lineage>
</organism>
<dbReference type="Pfam" id="PF08241">
    <property type="entry name" value="Methyltransf_11"/>
    <property type="match status" value="1"/>
</dbReference>
<keyword evidence="3 9" id="KW-0808">Transferase</keyword>
<dbReference type="UniPathway" id="UPA00766"/>
<dbReference type="ExpressionAtlas" id="A0A1D6GF62">
    <property type="expression patterns" value="baseline and differential"/>
</dbReference>
<evidence type="ECO:0000256" key="1">
    <source>
        <dbReference type="ARBA" id="ARBA00004938"/>
    </source>
</evidence>
<name>A0A1D6GF62_MAIZE</name>
<evidence type="ECO:0000256" key="5">
    <source>
        <dbReference type="ARBA" id="ARBA00022955"/>
    </source>
</evidence>
<comment type="similarity">
    <text evidence="9 10">Belongs to the class I-like SAM-binding methyltransferase superfamily. Erg6/SMT family.</text>
</comment>
<dbReference type="EC" id="2.1.1.-" evidence="10"/>
<keyword evidence="6" id="KW-0756">Sterol biosynthesis</keyword>
<dbReference type="PROSITE" id="PS51685">
    <property type="entry name" value="SAM_MT_ERG6_SMT"/>
    <property type="match status" value="1"/>
</dbReference>
<reference evidence="12" key="1">
    <citation type="submission" date="2015-12" db="EMBL/GenBank/DDBJ databases">
        <title>Update maize B73 reference genome by single molecule sequencing technologies.</title>
        <authorList>
            <consortium name="Maize Genome Sequencing Project"/>
            <person name="Ware D."/>
        </authorList>
    </citation>
    <scope>NUCLEOTIDE SEQUENCE</scope>
    <source>
        <tissue evidence="12">Seedling</tissue>
    </source>
</reference>
<protein>
    <recommendedName>
        <fullName evidence="10">Methyltransferase</fullName>
        <ecNumber evidence="10">2.1.1.-</ecNumber>
    </recommendedName>
</protein>
<accession>A0A1D6GF62</accession>
<keyword evidence="5" id="KW-0443">Lipid metabolism</keyword>
<dbReference type="EMBL" id="CM000781">
    <property type="protein sequence ID" value="AQK62209.1"/>
    <property type="molecule type" value="Genomic_DNA"/>
</dbReference>
<dbReference type="PANTHER" id="PTHR44068:SF2">
    <property type="entry name" value="METHYLTRANSFERASE"/>
    <property type="match status" value="1"/>
</dbReference>
<evidence type="ECO:0000256" key="8">
    <source>
        <dbReference type="ARBA" id="ARBA00023221"/>
    </source>
</evidence>
<gene>
    <name evidence="12" type="ORF">ZEAMMB73_Zm00001d013037</name>
</gene>
<dbReference type="InterPro" id="IPR013705">
    <property type="entry name" value="Sterol_MeTrfase_C"/>
</dbReference>
<dbReference type="InterPro" id="IPR050447">
    <property type="entry name" value="Erg6_SMT_methyltransf"/>
</dbReference>
<dbReference type="SUPFAM" id="SSF53335">
    <property type="entry name" value="S-adenosyl-L-methionine-dependent methyltransferases"/>
    <property type="match status" value="1"/>
</dbReference>
<dbReference type="eggNOG" id="KOG1269">
    <property type="taxonomic scope" value="Eukaryota"/>
</dbReference>
<keyword evidence="5" id="KW-0444">Lipid biosynthesis</keyword>
<dbReference type="InterPro" id="IPR029063">
    <property type="entry name" value="SAM-dependent_MTases_sf"/>
</dbReference>
<dbReference type="PaxDb" id="4577-GRMZM2G469939_P01"/>
<sequence length="313" mass="34598">MDPPRGGASTSSELEKHSSGSVSLYVKYHDLHGGEQESRKSNYADLVVFCLHPTLINCYIVYLKVYQGFTLGITYAQFPTHIRCISVEMPSCSRSQFCSTSITGLTNNDYHVSRGKVCNLAFFLEYKNCIAYGYAPFNFWLQEHIFSAGLSEQCCSLKGDFMNMPIADNTFDAAYAIQATCYAPEAQGVYSEVYRVLKPGQYFALDEWCLTDRFDPNNAKHLTAKAEIELGDGLPDIRTTRQCVQAMKDAGFEVNTLEFLRIAPAGSVGAYNVLTSASDGLLKGGREGIFTASFFVLGRKPLKESEIVNGGNL</sequence>
<evidence type="ECO:0000256" key="3">
    <source>
        <dbReference type="ARBA" id="ARBA00022679"/>
    </source>
</evidence>
<dbReference type="Pfam" id="PF08498">
    <property type="entry name" value="Sterol_MT_C"/>
    <property type="match status" value="1"/>
</dbReference>
<evidence type="ECO:0000259" key="11">
    <source>
        <dbReference type="PROSITE" id="PS51685"/>
    </source>
</evidence>